<protein>
    <submittedName>
        <fullName evidence="1">Uncharacterized protein</fullName>
    </submittedName>
</protein>
<evidence type="ECO:0000313" key="1">
    <source>
        <dbReference type="EMBL" id="KAA1054127.1"/>
    </source>
</evidence>
<organism evidence="1 2">
    <name type="scientific">Azospirillum argentinense</name>
    <dbReference type="NCBI Taxonomy" id="2970906"/>
    <lineage>
        <taxon>Bacteria</taxon>
        <taxon>Pseudomonadati</taxon>
        <taxon>Pseudomonadota</taxon>
        <taxon>Alphaproteobacteria</taxon>
        <taxon>Rhodospirillales</taxon>
        <taxon>Azospirillaceae</taxon>
        <taxon>Azospirillum</taxon>
    </lineage>
</organism>
<comment type="caution">
    <text evidence="1">The sequence shown here is derived from an EMBL/GenBank/DDBJ whole genome shotgun (WGS) entry which is preliminary data.</text>
</comment>
<dbReference type="EMBL" id="VEWN01000011">
    <property type="protein sequence ID" value="KAA1054127.1"/>
    <property type="molecule type" value="Genomic_DNA"/>
</dbReference>
<name>A0A5B0KN75_9PROT</name>
<sequence length="55" mass="6265">MSAPPSGLPSPGTVAGTRIIRHCKYHCTKFNRIVVLIIFYARRQQSINQTYKVFV</sequence>
<evidence type="ECO:0000313" key="2">
    <source>
        <dbReference type="Proteomes" id="UP000325333"/>
    </source>
</evidence>
<dbReference type="Proteomes" id="UP000325333">
    <property type="component" value="Unassembled WGS sequence"/>
</dbReference>
<dbReference type="AlphaFoldDB" id="A0A5B0KN75"/>
<accession>A0A5B0KN75</accession>
<reference evidence="1 2" key="1">
    <citation type="submission" date="2019-07" db="EMBL/GenBank/DDBJ databases">
        <title>Genome sequencing of the stress-tolerant strain Azospirillum brasilense Az19.</title>
        <authorList>
            <person name="Maroniche G.A."/>
            <person name="Garcia J.E."/>
            <person name="Pagnussat L."/>
            <person name="Amenta M."/>
            <person name="Creus C.M."/>
        </authorList>
    </citation>
    <scope>NUCLEOTIDE SEQUENCE [LARGE SCALE GENOMIC DNA]</scope>
    <source>
        <strain evidence="1 2">Az19</strain>
    </source>
</reference>
<gene>
    <name evidence="1" type="ORF">FH063_002029</name>
</gene>
<proteinExistence type="predicted"/>